<proteinExistence type="predicted"/>
<reference evidence="1 2" key="1">
    <citation type="submission" date="2015-09" db="EMBL/GenBank/DDBJ databases">
        <authorList>
            <consortium name="Pathogen Informatics"/>
        </authorList>
    </citation>
    <scope>NUCLEOTIDE SEQUENCE [LARGE SCALE GENOMIC DNA]</scope>
    <source>
        <strain evidence="1 2">2789STDY5608863</strain>
    </source>
</reference>
<name>A0A173SXK9_9FIRM</name>
<dbReference type="Proteomes" id="UP000095495">
    <property type="component" value="Unassembled WGS sequence"/>
</dbReference>
<dbReference type="NCBIfam" id="NF038110">
    <property type="entry name" value="Lys_methyl_FliB"/>
    <property type="match status" value="1"/>
</dbReference>
<organism evidence="1 2">
    <name type="scientific">Roseburia faecis</name>
    <dbReference type="NCBI Taxonomy" id="301302"/>
    <lineage>
        <taxon>Bacteria</taxon>
        <taxon>Bacillati</taxon>
        <taxon>Bacillota</taxon>
        <taxon>Clostridia</taxon>
        <taxon>Lachnospirales</taxon>
        <taxon>Lachnospiraceae</taxon>
        <taxon>Roseburia</taxon>
    </lineage>
</organism>
<dbReference type="EMBL" id="CYXV01000006">
    <property type="protein sequence ID" value="CUM93868.1"/>
    <property type="molecule type" value="Genomic_DNA"/>
</dbReference>
<keyword evidence="1" id="KW-0969">Cilium</keyword>
<keyword evidence="1" id="KW-0966">Cell projection</keyword>
<keyword evidence="1" id="KW-0282">Flagellum</keyword>
<accession>A0A173SXK9</accession>
<evidence type="ECO:0000313" key="1">
    <source>
        <dbReference type="EMBL" id="CUM93868.1"/>
    </source>
</evidence>
<protein>
    <submittedName>
        <fullName evidence="1">Flagellar biosynthetic protein fliU</fullName>
    </submittedName>
</protein>
<dbReference type="RefSeq" id="WP_055262472.1">
    <property type="nucleotide sequence ID" value="NZ_CYXV01000006.1"/>
</dbReference>
<dbReference type="AlphaFoldDB" id="A0A173SXK9"/>
<gene>
    <name evidence="1" type="primary">fliU_1</name>
    <name evidence="1" type="ORF">ERS852420_01651</name>
</gene>
<evidence type="ECO:0000313" key="2">
    <source>
        <dbReference type="Proteomes" id="UP000095495"/>
    </source>
</evidence>
<sequence length="454" mass="52526">MKTERKKIRPDYYDEFSCIAGQCPITCCQEWKIAVDADTNRRWKKVPPPDTIPGCAKSQSLDQVSGDVKKCGKNLSTYTCMKDGIRVIRLDEEHRCPFLAKDKLCRLVLAYGDSILSETCTTFPREVHRFADHEEDTLMPGCPAVIDLWRHKEITFPSVVHCNADISSENAWTNVSEHTMCVEKDEKKMMFLIREHILALLGDHTVSIEEALLESFYILLELYKNQPITPELVEEYFSPETLQQLRTAITQAKSTISSLETWEECNELLQDLAVNYRKEGLYEKFLTPVITQAEYYSQIFGRQGIHVGEDMDATKGENEAGQLWDRWRQFRNAFASYELLLRNFLRNEVFSDLILPENFETEPEEADNLEHMVLQIQWIAITYTAIRQSLFLKWSLGADADGIPADGALGYETVRDYMVVISRMTGYEDDDIREYLENSFAELIWDWGYFALII</sequence>